<reference evidence="2" key="2">
    <citation type="submission" date="2022-06" db="UniProtKB">
        <authorList>
            <consortium name="EnsemblMetazoa"/>
        </authorList>
    </citation>
    <scope>IDENTIFICATION</scope>
    <source>
        <strain evidence="2">PS312</strain>
    </source>
</reference>
<dbReference type="AlphaFoldDB" id="A0A8R1Z362"/>
<evidence type="ECO:0000313" key="2">
    <source>
        <dbReference type="EnsemblMetazoa" id="PPA41645.1"/>
    </source>
</evidence>
<name>A0A8R1Z362_PRIPA</name>
<organism evidence="2 3">
    <name type="scientific">Pristionchus pacificus</name>
    <name type="common">Parasitic nematode worm</name>
    <dbReference type="NCBI Taxonomy" id="54126"/>
    <lineage>
        <taxon>Eukaryota</taxon>
        <taxon>Metazoa</taxon>
        <taxon>Ecdysozoa</taxon>
        <taxon>Nematoda</taxon>
        <taxon>Chromadorea</taxon>
        <taxon>Rhabditida</taxon>
        <taxon>Rhabditina</taxon>
        <taxon>Diplogasteromorpha</taxon>
        <taxon>Diplogasteroidea</taxon>
        <taxon>Neodiplogasteridae</taxon>
        <taxon>Pristionchus</taxon>
    </lineage>
</organism>
<feature type="compositionally biased region" description="Pro residues" evidence="1">
    <location>
        <begin position="1"/>
        <end position="17"/>
    </location>
</feature>
<gene>
    <name evidence="2" type="primary">WBGene00280014</name>
</gene>
<feature type="region of interest" description="Disordered" evidence="1">
    <location>
        <begin position="1"/>
        <end position="33"/>
    </location>
</feature>
<accession>A0A8R1Z362</accession>
<protein>
    <submittedName>
        <fullName evidence="2">Uncharacterized protein</fullName>
    </submittedName>
</protein>
<dbReference type="EnsemblMetazoa" id="PPA41645.1">
    <property type="protein sequence ID" value="PPA41645.1"/>
    <property type="gene ID" value="WBGene00280014"/>
</dbReference>
<keyword evidence="3" id="KW-1185">Reference proteome</keyword>
<proteinExistence type="predicted"/>
<evidence type="ECO:0000256" key="1">
    <source>
        <dbReference type="SAM" id="MobiDB-lite"/>
    </source>
</evidence>
<dbReference type="Proteomes" id="UP000005239">
    <property type="component" value="Unassembled WGS sequence"/>
</dbReference>
<evidence type="ECO:0000313" key="3">
    <source>
        <dbReference type="Proteomes" id="UP000005239"/>
    </source>
</evidence>
<sequence length="79" mass="8758">MRLEPPHPQPPLIPPLPQMTHHPTADRHIPEHPRALCGRPLQLQLQNDGCSPEDCTDVPPWITSRALNTRSWASASGTS</sequence>
<reference evidence="3" key="1">
    <citation type="journal article" date="2008" name="Nat. Genet.">
        <title>The Pristionchus pacificus genome provides a unique perspective on nematode lifestyle and parasitism.</title>
        <authorList>
            <person name="Dieterich C."/>
            <person name="Clifton S.W."/>
            <person name="Schuster L.N."/>
            <person name="Chinwalla A."/>
            <person name="Delehaunty K."/>
            <person name="Dinkelacker I."/>
            <person name="Fulton L."/>
            <person name="Fulton R."/>
            <person name="Godfrey J."/>
            <person name="Minx P."/>
            <person name="Mitreva M."/>
            <person name="Roeseler W."/>
            <person name="Tian H."/>
            <person name="Witte H."/>
            <person name="Yang S.P."/>
            <person name="Wilson R.K."/>
            <person name="Sommer R.J."/>
        </authorList>
    </citation>
    <scope>NUCLEOTIDE SEQUENCE [LARGE SCALE GENOMIC DNA]</scope>
    <source>
        <strain evidence="3">PS312</strain>
    </source>
</reference>
<feature type="compositionally biased region" description="Basic and acidic residues" evidence="1">
    <location>
        <begin position="23"/>
        <end position="33"/>
    </location>
</feature>